<feature type="domain" description="PDEase" evidence="8">
    <location>
        <begin position="364"/>
        <end position="690"/>
    </location>
</feature>
<feature type="binding site" evidence="5">
    <location>
        <position position="479"/>
    </location>
    <ligand>
        <name>Zn(2+)</name>
        <dbReference type="ChEBI" id="CHEBI:29105"/>
        <label>1</label>
    </ligand>
</feature>
<feature type="binding site" evidence="4">
    <location>
        <begin position="439"/>
        <end position="443"/>
    </location>
    <ligand>
        <name>AMP</name>
        <dbReference type="ChEBI" id="CHEBI:456215"/>
    </ligand>
</feature>
<sequence>MKSPDHSFRAPDPLLYDGHSLAVPGKDISMVSMVESSCSQSENLWPGKQLSLKFYFCYYCLLSICLGNSLAYYSIYNSSTNFLFLSIILLIGSILFSLAIMILEVRIGSQVMKKYLINEMVYIFVGLSIIFSDPNVFVVLVQIDDKNDSFATSFAFLAILGVIAHKNLIKKIRQFVEVNAFLGIIAFILNMFGQMNQGTTIFQFILFMLLIFYLATELQSISQDMKLAPDKSDASLMIHENVERKGRRSLSDQRQKIESKHANTTIEEIVASLVKSFDLLSEVQSQDTAMQEKVQASADIILKSLETLRSSPNIYSTNLNNIVKNLDEQDKMFIEQTFIDASKSGSIHCQPLAKRNRKDPLYTTGYGVPELMGILRQIGNEWNFNTFFIDECTKGCPLLSCGVYMIRRYGLDEIFGITDQSLTNLLEVLESKYIRNPYHNSCHAADVMCSYLFLIHASQLGDEMSSLELLAGIFATLAHDVGHPAKNNRFLIMSNDDLAIQFNDISVLEMLHASMFFQILKKSEPNLFKSLEPEKWRQMRKLIIELILATDMGKHFEIMGYFNSKYLSISELPEPSDAEFRLDQYKMTIKSADIGHAAKSVDLHEKWCGLVIKEFFAQGDEEKQLGIPVSMYCDKDTTDISKSQAGFIKNIVMPLFVALNKVMNSPLIEENCIAQLKINEGFWNSKRSYKQYQTVLMRKEEENEKARIENILVRSMTLRRGSAVEKFLS</sequence>
<feature type="binding site" evidence="4">
    <location>
        <position position="593"/>
    </location>
    <ligand>
        <name>AMP</name>
        <dbReference type="ChEBI" id="CHEBI:456215"/>
    </ligand>
</feature>
<feature type="transmembrane region" description="Helical" evidence="7">
    <location>
        <begin position="149"/>
        <end position="168"/>
    </location>
</feature>
<feature type="transmembrane region" description="Helical" evidence="7">
    <location>
        <begin position="82"/>
        <end position="103"/>
    </location>
</feature>
<accession>A0AAU9JH84</accession>
<dbReference type="GO" id="GO:0007165">
    <property type="term" value="P:signal transduction"/>
    <property type="evidence" value="ECO:0007669"/>
    <property type="project" value="InterPro"/>
</dbReference>
<feature type="transmembrane region" description="Helical" evidence="7">
    <location>
        <begin position="115"/>
        <end position="143"/>
    </location>
</feature>
<evidence type="ECO:0000259" key="8">
    <source>
        <dbReference type="PROSITE" id="PS51845"/>
    </source>
</evidence>
<dbReference type="PANTHER" id="PTHR11347">
    <property type="entry name" value="CYCLIC NUCLEOTIDE PHOSPHODIESTERASE"/>
    <property type="match status" value="1"/>
</dbReference>
<comment type="similarity">
    <text evidence="6">Belongs to the cyclic nucleotide phosphodiesterase family.</text>
</comment>
<dbReference type="PRINTS" id="PR00387">
    <property type="entry name" value="PDIESTERASE1"/>
</dbReference>
<dbReference type="AlphaFoldDB" id="A0AAU9JH84"/>
<organism evidence="9 10">
    <name type="scientific">Blepharisma stoltei</name>
    <dbReference type="NCBI Taxonomy" id="1481888"/>
    <lineage>
        <taxon>Eukaryota</taxon>
        <taxon>Sar</taxon>
        <taxon>Alveolata</taxon>
        <taxon>Ciliophora</taxon>
        <taxon>Postciliodesmatophora</taxon>
        <taxon>Heterotrichea</taxon>
        <taxon>Heterotrichida</taxon>
        <taxon>Blepharismidae</taxon>
        <taxon>Blepharisma</taxon>
    </lineage>
</organism>
<dbReference type="PROSITE" id="PS00126">
    <property type="entry name" value="PDEASE_I_1"/>
    <property type="match status" value="1"/>
</dbReference>
<dbReference type="PROSITE" id="PS51845">
    <property type="entry name" value="PDEASE_I_2"/>
    <property type="match status" value="1"/>
</dbReference>
<comment type="caution">
    <text evidence="9">The sequence shown here is derived from an EMBL/GenBank/DDBJ whole genome shotgun (WGS) entry which is preliminary data.</text>
</comment>
<evidence type="ECO:0000256" key="6">
    <source>
        <dbReference type="RuleBase" id="RU363067"/>
    </source>
</evidence>
<keyword evidence="7" id="KW-1133">Transmembrane helix</keyword>
<dbReference type="InterPro" id="IPR023088">
    <property type="entry name" value="PDEase"/>
</dbReference>
<dbReference type="Gene3D" id="1.10.1300.10">
    <property type="entry name" value="3'5'-cyclic nucleotide phosphodiesterase, catalytic domain"/>
    <property type="match status" value="1"/>
</dbReference>
<evidence type="ECO:0000313" key="10">
    <source>
        <dbReference type="Proteomes" id="UP001162131"/>
    </source>
</evidence>
<dbReference type="InterPro" id="IPR002073">
    <property type="entry name" value="PDEase_catalytic_dom"/>
</dbReference>
<dbReference type="InterPro" id="IPR023174">
    <property type="entry name" value="PDEase_CS"/>
</dbReference>
<dbReference type="EMBL" id="CAJZBQ010000027">
    <property type="protein sequence ID" value="CAG9321059.1"/>
    <property type="molecule type" value="Genomic_DNA"/>
</dbReference>
<dbReference type="GO" id="GO:0004114">
    <property type="term" value="F:3',5'-cyclic-nucleotide phosphodiesterase activity"/>
    <property type="evidence" value="ECO:0007669"/>
    <property type="project" value="InterPro"/>
</dbReference>
<dbReference type="GO" id="GO:0046872">
    <property type="term" value="F:metal ion binding"/>
    <property type="evidence" value="ECO:0007669"/>
    <property type="project" value="UniProtKB-KW"/>
</dbReference>
<dbReference type="EC" id="3.1.4.-" evidence="6"/>
<evidence type="ECO:0000256" key="4">
    <source>
        <dbReference type="PIRSR" id="PIRSR623088-2"/>
    </source>
</evidence>
<proteinExistence type="inferred from homology"/>
<dbReference type="CDD" id="cd00077">
    <property type="entry name" value="HDc"/>
    <property type="match status" value="1"/>
</dbReference>
<feature type="binding site" evidence="5">
    <location>
        <position position="480"/>
    </location>
    <ligand>
        <name>Zn(2+)</name>
        <dbReference type="ChEBI" id="CHEBI:29105"/>
        <label>2</label>
    </ligand>
</feature>
<dbReference type="Proteomes" id="UP001162131">
    <property type="component" value="Unassembled WGS sequence"/>
</dbReference>
<dbReference type="InterPro" id="IPR003607">
    <property type="entry name" value="HD/PDEase_dom"/>
</dbReference>
<feature type="transmembrane region" description="Helical" evidence="7">
    <location>
        <begin position="175"/>
        <end position="193"/>
    </location>
</feature>
<keyword evidence="10" id="KW-1185">Reference proteome</keyword>
<dbReference type="Pfam" id="PF00233">
    <property type="entry name" value="PDEase_I"/>
    <property type="match status" value="1"/>
</dbReference>
<keyword evidence="7" id="KW-0472">Membrane</keyword>
<reference evidence="9" key="1">
    <citation type="submission" date="2021-09" db="EMBL/GenBank/DDBJ databases">
        <authorList>
            <consortium name="AG Swart"/>
            <person name="Singh M."/>
            <person name="Singh A."/>
            <person name="Seah K."/>
            <person name="Emmerich C."/>
        </authorList>
    </citation>
    <scope>NUCLEOTIDE SEQUENCE</scope>
    <source>
        <strain evidence="9">ATCC30299</strain>
    </source>
</reference>
<feature type="transmembrane region" description="Helical" evidence="7">
    <location>
        <begin position="56"/>
        <end position="76"/>
    </location>
</feature>
<keyword evidence="1 5" id="KW-0479">Metal-binding</keyword>
<evidence type="ECO:0000256" key="2">
    <source>
        <dbReference type="ARBA" id="ARBA00022801"/>
    </source>
</evidence>
<feature type="binding site" evidence="4">
    <location>
        <position position="644"/>
    </location>
    <ligand>
        <name>AMP</name>
        <dbReference type="ChEBI" id="CHEBI:456215"/>
    </ligand>
</feature>
<evidence type="ECO:0000256" key="7">
    <source>
        <dbReference type="SAM" id="Phobius"/>
    </source>
</evidence>
<feature type="binding site" evidence="5">
    <location>
        <position position="480"/>
    </location>
    <ligand>
        <name>Zn(2+)</name>
        <dbReference type="ChEBI" id="CHEBI:29105"/>
        <label>1</label>
    </ligand>
</feature>
<evidence type="ECO:0000256" key="5">
    <source>
        <dbReference type="PIRSR" id="PIRSR623088-3"/>
    </source>
</evidence>
<feature type="binding site" evidence="5">
    <location>
        <position position="593"/>
    </location>
    <ligand>
        <name>Zn(2+)</name>
        <dbReference type="ChEBI" id="CHEBI:29105"/>
        <label>1</label>
    </ligand>
</feature>
<dbReference type="InterPro" id="IPR036971">
    <property type="entry name" value="PDEase_catalytic_dom_sf"/>
</dbReference>
<protein>
    <recommendedName>
        <fullName evidence="6">Phosphodiesterase</fullName>
        <ecNumber evidence="6">3.1.4.-</ecNumber>
    </recommendedName>
</protein>
<comment type="cofactor">
    <cofactor evidence="6">
        <name>a divalent metal cation</name>
        <dbReference type="ChEBI" id="CHEBI:60240"/>
    </cofactor>
    <text evidence="6">Binds 2 divalent metal cations per subunit. Site 1 may preferentially bind zinc ions, while site 2 has a preference for magnesium and/or manganese ions.</text>
</comment>
<name>A0AAU9JH84_9CILI</name>
<feature type="binding site" evidence="4">
    <location>
        <position position="480"/>
    </location>
    <ligand>
        <name>AMP</name>
        <dbReference type="ChEBI" id="CHEBI:456215"/>
    </ligand>
</feature>
<feature type="binding site" evidence="5">
    <location>
        <position position="443"/>
    </location>
    <ligand>
        <name>Zn(2+)</name>
        <dbReference type="ChEBI" id="CHEBI:29105"/>
        <label>1</label>
    </ligand>
</feature>
<keyword evidence="7" id="KW-0812">Transmembrane</keyword>
<gene>
    <name evidence="9" type="ORF">BSTOLATCC_MIC27631</name>
</gene>
<evidence type="ECO:0000256" key="3">
    <source>
        <dbReference type="PIRSR" id="PIRSR623088-1"/>
    </source>
</evidence>
<dbReference type="SUPFAM" id="SSF109604">
    <property type="entry name" value="HD-domain/PDEase-like"/>
    <property type="match status" value="1"/>
</dbReference>
<keyword evidence="2 6" id="KW-0378">Hydrolase</keyword>
<evidence type="ECO:0000256" key="1">
    <source>
        <dbReference type="ARBA" id="ARBA00022723"/>
    </source>
</evidence>
<evidence type="ECO:0000313" key="9">
    <source>
        <dbReference type="EMBL" id="CAG9321059.1"/>
    </source>
</evidence>
<feature type="active site" description="Proton donor" evidence="3">
    <location>
        <position position="439"/>
    </location>
</feature>